<proteinExistence type="predicted"/>
<dbReference type="Proteomes" id="UP001652642">
    <property type="component" value="Chromosome 12"/>
</dbReference>
<feature type="repeat" description="WD" evidence="2">
    <location>
        <begin position="14"/>
        <end position="55"/>
    </location>
</feature>
<accession>A0ABM5EXE3</accession>
<feature type="region of interest" description="Disordered" evidence="3">
    <location>
        <begin position="730"/>
        <end position="749"/>
    </location>
</feature>
<dbReference type="PROSITE" id="PS50294">
    <property type="entry name" value="WD_REPEATS_REGION"/>
    <property type="match status" value="1"/>
</dbReference>
<feature type="compositionally biased region" description="Basic residues" evidence="3">
    <location>
        <begin position="784"/>
        <end position="799"/>
    </location>
</feature>
<dbReference type="InterPro" id="IPR049916">
    <property type="entry name" value="WDR72-like"/>
</dbReference>
<keyword evidence="2" id="KW-0853">WD repeat</keyword>
<dbReference type="InterPro" id="IPR001680">
    <property type="entry name" value="WD40_rpt"/>
</dbReference>
<feature type="region of interest" description="Disordered" evidence="3">
    <location>
        <begin position="765"/>
        <end position="799"/>
    </location>
</feature>
<dbReference type="GeneID" id="110074584"/>
<sequence>MKASSTQVVTLWGKRAPAHTITAILITEDQQTLVTGSHEGQISLWDLSPELKISSKQMLFGHTASVTCLAKARDFEKQPYVVSATENGEMCIWSVAGGDCVETTRLPFTHTAICYYHSSFRMTGEGWLLCCGQYNDILVIDAKTLVVLHALTSSHSSDWISCMCLVHSPRIQEDSLIAVSVAGDLKVWDLSSSVSRIQDQRCVHERESQDLDCAPCRAIRFCTYTERLLLVVTSSCWKVYDYCDFSLLWTEFSPSGQCFSGGEVLAAHRLIIWTEGGLGYIYQLLNSGLSRSIPSSHGGVLKETVHPVLLCSTGVEENKSFSYIMGFINERKEPFYKILYSGEASGRITLWHIPDVPASTLDGSPKEIPIAASCTLQDCFDEHSPMAIDMVDHLCGGDGPPRKATTATTSSVYIPSLNKLVCGCADGRIFVVPALTAAKVWLMDDPSLLKDSLPHRILHGHSSSITSLLYLHGCSARFDPSWLVSGSQDSCVIWWDMFTGKILHCFSLQAGPVTDLLLSSENYRFKSYRLVCCLCGDHSVVLLHLQERTCILHARKHLFPVKTLHWHPVQNLLIVGCENDSIYIWDIETGALERQESGEMARAILACGEDSIGATADSLRPALEDDTHKPSTDAERRSRSYKLAAPSSSCSGFAHHEKPSWPWLAAASPARRPFALLPLKTKWENVNVHLLLFDLERLVELLPPSQLPGLKASNSFHSYETLKRAKSTAEKRSLVLKRNRTSGSLSPLDGQVGMAAEEQAFGESHGVRPVEQGGGGGGGGGGPKRSKKPKSSKKVRRQPSGRISLNLIADAGKLLLSCLLPWGVDRELDDLCLRHLEALRLLHPVSLGLVSQNSHLSLRLPGWCEAATPPPPGAAGLQQQQQQHEVTNLFSSKVLELRSKYFAVAEEQSGKLNRHGKGLGATERSSALVYLLSRICFVQRIMRMPFKETSPQKVEPARKWRPSASFGTTSSYEESAGCTFGFHPSALDNSSLAKLISCWRDQSVEVMEAIQAVLLAEVQWGLQNQRKALATGQRQPQAYRELPQTDQAERTKRHPSLGAASPAQGDSCILPAQEGGDMAKRQVLEEPDYPDQKKPHPWMSKVCSCKVC</sequence>
<feature type="compositionally biased region" description="Gly residues" evidence="3">
    <location>
        <begin position="772"/>
        <end position="783"/>
    </location>
</feature>
<feature type="region of interest" description="Disordered" evidence="3">
    <location>
        <begin position="1030"/>
        <end position="1072"/>
    </location>
</feature>
<evidence type="ECO:0000256" key="2">
    <source>
        <dbReference type="PROSITE-ProRule" id="PRU00221"/>
    </source>
</evidence>
<feature type="repeat" description="WD" evidence="2">
    <location>
        <begin position="554"/>
        <end position="595"/>
    </location>
</feature>
<dbReference type="RefSeq" id="XP_072837823.1">
    <property type="nucleotide sequence ID" value="XM_072981722.1"/>
</dbReference>
<dbReference type="InterPro" id="IPR011047">
    <property type="entry name" value="Quinoprotein_ADH-like_sf"/>
</dbReference>
<feature type="repeat" description="WD" evidence="2">
    <location>
        <begin position="59"/>
        <end position="103"/>
    </location>
</feature>
<dbReference type="PROSITE" id="PS50082">
    <property type="entry name" value="WD_REPEATS_2"/>
    <property type="match status" value="3"/>
</dbReference>
<reference evidence="6 7" key="1">
    <citation type="submission" date="2025-05" db="UniProtKB">
        <authorList>
            <consortium name="RefSeq"/>
        </authorList>
    </citation>
    <scope>IDENTIFICATION</scope>
</reference>
<dbReference type="PANTHER" id="PTHR44099:SF2">
    <property type="entry name" value="WD REPEAT-CONTAINING PROTEIN 72"/>
    <property type="match status" value="1"/>
</dbReference>
<evidence type="ECO:0000313" key="5">
    <source>
        <dbReference type="Proteomes" id="UP001652642"/>
    </source>
</evidence>
<dbReference type="InterPro" id="IPR015943">
    <property type="entry name" value="WD40/YVTN_repeat-like_dom_sf"/>
</dbReference>
<keyword evidence="5" id="KW-1185">Reference proteome</keyword>
<evidence type="ECO:0000259" key="4">
    <source>
        <dbReference type="Pfam" id="PF23123"/>
    </source>
</evidence>
<dbReference type="PANTHER" id="PTHR44099">
    <property type="entry name" value="RABCONNECTIN-3B, ISOFORM A"/>
    <property type="match status" value="1"/>
</dbReference>
<feature type="domain" description="WDR72-like alpha-solenoid" evidence="4">
    <location>
        <begin position="894"/>
        <end position="1090"/>
    </location>
</feature>
<feature type="compositionally biased region" description="Basic and acidic residues" evidence="3">
    <location>
        <begin position="622"/>
        <end position="638"/>
    </location>
</feature>
<dbReference type="Pfam" id="PF23123">
    <property type="entry name" value="WDR72_alpha-sol"/>
    <property type="match status" value="1"/>
</dbReference>
<name>A0ABM5EXE3_9SAUR</name>
<dbReference type="SUPFAM" id="SSF50998">
    <property type="entry name" value="Quinoprotein alcohol dehydrogenase-like"/>
    <property type="match status" value="1"/>
</dbReference>
<dbReference type="RefSeq" id="XP_072837822.1">
    <property type="nucleotide sequence ID" value="XM_072981721.1"/>
</dbReference>
<organism evidence="5 7">
    <name type="scientific">Pogona vitticeps</name>
    <name type="common">central bearded dragon</name>
    <dbReference type="NCBI Taxonomy" id="103695"/>
    <lineage>
        <taxon>Eukaryota</taxon>
        <taxon>Metazoa</taxon>
        <taxon>Chordata</taxon>
        <taxon>Craniata</taxon>
        <taxon>Vertebrata</taxon>
        <taxon>Euteleostomi</taxon>
        <taxon>Lepidosauria</taxon>
        <taxon>Squamata</taxon>
        <taxon>Bifurcata</taxon>
        <taxon>Unidentata</taxon>
        <taxon>Episquamata</taxon>
        <taxon>Toxicofera</taxon>
        <taxon>Iguania</taxon>
        <taxon>Acrodonta</taxon>
        <taxon>Agamidae</taxon>
        <taxon>Amphibolurinae</taxon>
        <taxon>Pogona</taxon>
    </lineage>
</organism>
<gene>
    <name evidence="6 7" type="primary">WDR72</name>
</gene>
<dbReference type="SMART" id="SM00320">
    <property type="entry name" value="WD40"/>
    <property type="match status" value="7"/>
</dbReference>
<dbReference type="Pfam" id="PF00400">
    <property type="entry name" value="WD40"/>
    <property type="match status" value="3"/>
</dbReference>
<feature type="region of interest" description="Disordered" evidence="3">
    <location>
        <begin position="619"/>
        <end position="640"/>
    </location>
</feature>
<evidence type="ECO:0000313" key="6">
    <source>
        <dbReference type="RefSeq" id="XP_072837822.1"/>
    </source>
</evidence>
<dbReference type="Gene3D" id="2.130.10.10">
    <property type="entry name" value="YVTN repeat-like/Quinoprotein amine dehydrogenase"/>
    <property type="match status" value="3"/>
</dbReference>
<keyword evidence="1" id="KW-0597">Phosphoprotein</keyword>
<evidence type="ECO:0000313" key="7">
    <source>
        <dbReference type="RefSeq" id="XP_072837823.1"/>
    </source>
</evidence>
<protein>
    <submittedName>
        <fullName evidence="6 7">WD repeat-containing protein 72 isoform X1</fullName>
    </submittedName>
</protein>
<dbReference type="InterPro" id="IPR057848">
    <property type="entry name" value="WDR72_alpha-sol"/>
</dbReference>
<evidence type="ECO:0000256" key="3">
    <source>
        <dbReference type="SAM" id="MobiDB-lite"/>
    </source>
</evidence>
<evidence type="ECO:0000256" key="1">
    <source>
        <dbReference type="ARBA" id="ARBA00022553"/>
    </source>
</evidence>